<dbReference type="SUPFAM" id="SSF55136">
    <property type="entry name" value="Probable bacterial effector-binding domain"/>
    <property type="match status" value="1"/>
</dbReference>
<keyword evidence="3" id="KW-1185">Reference proteome</keyword>
<dbReference type="Gene3D" id="3.20.80.10">
    <property type="entry name" value="Regulatory factor, effector binding domain"/>
    <property type="match status" value="1"/>
</dbReference>
<feature type="domain" description="AraC effector-binding" evidence="1">
    <location>
        <begin position="7"/>
        <end position="168"/>
    </location>
</feature>
<evidence type="ECO:0000313" key="3">
    <source>
        <dbReference type="Proteomes" id="UP000002357"/>
    </source>
</evidence>
<evidence type="ECO:0000313" key="2">
    <source>
        <dbReference type="EMBL" id="EFG08686.1"/>
    </source>
</evidence>
<dbReference type="SMART" id="SM00871">
    <property type="entry name" value="AraC_E_bind"/>
    <property type="match status" value="1"/>
</dbReference>
<dbReference type="STRING" id="1901.BB341_10625"/>
<organism evidence="2 3">
    <name type="scientific">Streptomyces clavuligerus</name>
    <dbReference type="NCBI Taxonomy" id="1901"/>
    <lineage>
        <taxon>Bacteria</taxon>
        <taxon>Bacillati</taxon>
        <taxon>Actinomycetota</taxon>
        <taxon>Actinomycetes</taxon>
        <taxon>Kitasatosporales</taxon>
        <taxon>Streptomycetaceae</taxon>
        <taxon>Streptomyces</taxon>
    </lineage>
</organism>
<dbReference type="InterPro" id="IPR010499">
    <property type="entry name" value="AraC_E-bd"/>
</dbReference>
<reference evidence="2 3" key="1">
    <citation type="journal article" date="2010" name="Genome Biol. Evol.">
        <title>The sequence of a 1.8-mb bacterial linear plasmid reveals a rich evolutionary reservoir of secondary metabolic pathways.</title>
        <authorList>
            <person name="Medema M.H."/>
            <person name="Trefzer A."/>
            <person name="Kovalchuk A."/>
            <person name="van den Berg M."/>
            <person name="Mueller U."/>
            <person name="Heijne W."/>
            <person name="Wu L."/>
            <person name="Alam M.T."/>
            <person name="Ronning C.M."/>
            <person name="Nierman W.C."/>
            <person name="Bovenberg R.A.L."/>
            <person name="Breitling R."/>
            <person name="Takano E."/>
        </authorList>
    </citation>
    <scope>NUCLEOTIDE SEQUENCE [LARGE SCALE GENOMIC DNA]</scope>
    <source>
        <strain evidence="3">ATCC 27064 / DSM 738 / JCM 4710 / NBRC 13307 / NCIMB 12785 / NRRL 3585 / VKM Ac-602</strain>
    </source>
</reference>
<dbReference type="InterPro" id="IPR029442">
    <property type="entry name" value="GyrI-like"/>
</dbReference>
<evidence type="ECO:0000259" key="1">
    <source>
        <dbReference type="SMART" id="SM00871"/>
    </source>
</evidence>
<dbReference type="RefSeq" id="WP_003956489.1">
    <property type="nucleotide sequence ID" value="NZ_CM000913.1"/>
</dbReference>
<accession>B5GX75</accession>
<dbReference type="InterPro" id="IPR011256">
    <property type="entry name" value="Reg_factor_effector_dom_sf"/>
</dbReference>
<name>B5GX75_STRCL</name>
<gene>
    <name evidence="2" type="ORF">SCLAV_3614</name>
</gene>
<dbReference type="eggNOG" id="COG4978">
    <property type="taxonomic scope" value="Bacteria"/>
</dbReference>
<protein>
    <submittedName>
        <fullName evidence="2">Transcription activator</fullName>
    </submittedName>
</protein>
<dbReference type="Pfam" id="PF06445">
    <property type="entry name" value="GyrI-like"/>
    <property type="match status" value="1"/>
</dbReference>
<dbReference type="Proteomes" id="UP000002357">
    <property type="component" value="Chromosome"/>
</dbReference>
<dbReference type="AlphaFoldDB" id="B5GX75"/>
<dbReference type="GeneID" id="93729883"/>
<dbReference type="OrthoDB" id="64208at2"/>
<dbReference type="EMBL" id="CM000913">
    <property type="protein sequence ID" value="EFG08686.1"/>
    <property type="molecule type" value="Genomic_DNA"/>
</dbReference>
<proteinExistence type="predicted"/>
<sequence>MSDFASLEPIVVEHGERPYAFIRGSVRMDAFATIADRLGELIGWVAAQGTEFAGPPFFRFNTVDLTGESEVEAGIPVVSLPTPEGDIHIGALPPGRYATARFTGHPDRLRSVATALRAWADRENLPFDMTRTDDGVEHCACRIESYLTDPRVQPDPHQWEMELAFRLAD</sequence>